<keyword evidence="2" id="KW-1185">Reference proteome</keyword>
<reference evidence="1" key="1">
    <citation type="submission" date="2021-06" db="EMBL/GenBank/DDBJ databases">
        <authorList>
            <person name="Kallberg Y."/>
            <person name="Tangrot J."/>
            <person name="Rosling A."/>
        </authorList>
    </citation>
    <scope>NUCLEOTIDE SEQUENCE</scope>
    <source>
        <strain evidence="1">FL966</strain>
    </source>
</reference>
<name>A0A9N9AWH1_9GLOM</name>
<protein>
    <submittedName>
        <fullName evidence="1">21050_t:CDS:1</fullName>
    </submittedName>
</protein>
<organism evidence="1 2">
    <name type="scientific">Cetraspora pellucida</name>
    <dbReference type="NCBI Taxonomy" id="1433469"/>
    <lineage>
        <taxon>Eukaryota</taxon>
        <taxon>Fungi</taxon>
        <taxon>Fungi incertae sedis</taxon>
        <taxon>Mucoromycota</taxon>
        <taxon>Glomeromycotina</taxon>
        <taxon>Glomeromycetes</taxon>
        <taxon>Diversisporales</taxon>
        <taxon>Gigasporaceae</taxon>
        <taxon>Cetraspora</taxon>
    </lineage>
</organism>
<dbReference type="EMBL" id="CAJVQA010002276">
    <property type="protein sequence ID" value="CAG8542413.1"/>
    <property type="molecule type" value="Genomic_DNA"/>
</dbReference>
<accession>A0A9N9AWH1</accession>
<dbReference type="AlphaFoldDB" id="A0A9N9AWH1"/>
<dbReference type="Proteomes" id="UP000789759">
    <property type="component" value="Unassembled WGS sequence"/>
</dbReference>
<evidence type="ECO:0000313" key="1">
    <source>
        <dbReference type="EMBL" id="CAG8542413.1"/>
    </source>
</evidence>
<sequence length="57" mass="6214">MGPSVCTSKETINVEVPKLKVHRKEEAEGLDLGNLGRKRLGSLTEGAFQGLDMDLNM</sequence>
<evidence type="ECO:0000313" key="2">
    <source>
        <dbReference type="Proteomes" id="UP000789759"/>
    </source>
</evidence>
<gene>
    <name evidence="1" type="ORF">CPELLU_LOCUS4361</name>
</gene>
<comment type="caution">
    <text evidence="1">The sequence shown here is derived from an EMBL/GenBank/DDBJ whole genome shotgun (WGS) entry which is preliminary data.</text>
</comment>
<proteinExistence type="predicted"/>